<feature type="domain" description="MADF" evidence="1">
    <location>
        <begin position="1"/>
        <end position="76"/>
    </location>
</feature>
<dbReference type="GO" id="GO:0005667">
    <property type="term" value="C:transcription regulator complex"/>
    <property type="evidence" value="ECO:0007669"/>
    <property type="project" value="TreeGrafter"/>
</dbReference>
<dbReference type="InterPro" id="IPR039353">
    <property type="entry name" value="TF_Adf1"/>
</dbReference>
<dbReference type="InterPro" id="IPR006578">
    <property type="entry name" value="MADF-dom"/>
</dbReference>
<evidence type="ECO:0000313" key="2">
    <source>
        <dbReference type="EMBL" id="MBY83045.1"/>
    </source>
</evidence>
<dbReference type="SMART" id="SM00595">
    <property type="entry name" value="MADF"/>
    <property type="match status" value="1"/>
</dbReference>
<dbReference type="GO" id="GO:0005634">
    <property type="term" value="C:nucleus"/>
    <property type="evidence" value="ECO:0007669"/>
    <property type="project" value="TreeGrafter"/>
</dbReference>
<gene>
    <name evidence="2" type="ORF">g.75836</name>
</gene>
<protein>
    <recommendedName>
        <fullName evidence="1">MADF domain-containing protein</fullName>
    </recommendedName>
</protein>
<dbReference type="PROSITE" id="PS51029">
    <property type="entry name" value="MADF"/>
    <property type="match status" value="1"/>
</dbReference>
<organism evidence="2">
    <name type="scientific">Sipha flava</name>
    <name type="common">yellow sugarcane aphid</name>
    <dbReference type="NCBI Taxonomy" id="143950"/>
    <lineage>
        <taxon>Eukaryota</taxon>
        <taxon>Metazoa</taxon>
        <taxon>Ecdysozoa</taxon>
        <taxon>Arthropoda</taxon>
        <taxon>Hexapoda</taxon>
        <taxon>Insecta</taxon>
        <taxon>Pterygota</taxon>
        <taxon>Neoptera</taxon>
        <taxon>Paraneoptera</taxon>
        <taxon>Hemiptera</taxon>
        <taxon>Sternorrhyncha</taxon>
        <taxon>Aphidomorpha</taxon>
        <taxon>Aphidoidea</taxon>
        <taxon>Aphididae</taxon>
        <taxon>Sipha</taxon>
    </lineage>
</organism>
<proteinExistence type="predicted"/>
<sequence length="124" mass="14755">MSIKKYSDHAYKETIWREITAILKQPVQDCKKTWTNLRDSFRRAQKNAVTKSGQKSKILKKWKFEDELQFLKSHMKERESMSNIDTVSNDDEELFEEDNETCFFPKRTLNLILILPAMILILII</sequence>
<dbReference type="PANTHER" id="PTHR12243">
    <property type="entry name" value="MADF DOMAIN TRANSCRIPTION FACTOR"/>
    <property type="match status" value="1"/>
</dbReference>
<accession>A0A2S2QZ99</accession>
<evidence type="ECO:0000259" key="1">
    <source>
        <dbReference type="PROSITE" id="PS51029"/>
    </source>
</evidence>
<dbReference type="GO" id="GO:0006357">
    <property type="term" value="P:regulation of transcription by RNA polymerase II"/>
    <property type="evidence" value="ECO:0007669"/>
    <property type="project" value="TreeGrafter"/>
</dbReference>
<name>A0A2S2QZ99_9HEMI</name>
<reference evidence="2" key="1">
    <citation type="submission" date="2018-04" db="EMBL/GenBank/DDBJ databases">
        <title>Transcriptome assembly of Sipha flava.</title>
        <authorList>
            <person name="Scully E.D."/>
            <person name="Geib S.M."/>
            <person name="Palmer N.A."/>
            <person name="Koch K."/>
            <person name="Bradshaw J."/>
            <person name="Heng-Moss T."/>
            <person name="Sarath G."/>
        </authorList>
    </citation>
    <scope>NUCLEOTIDE SEQUENCE</scope>
</reference>
<dbReference type="PANTHER" id="PTHR12243:SF67">
    <property type="entry name" value="COREPRESSOR OF PANGOLIN, ISOFORM A-RELATED"/>
    <property type="match status" value="1"/>
</dbReference>
<dbReference type="Pfam" id="PF10545">
    <property type="entry name" value="MADF_DNA_bdg"/>
    <property type="match status" value="1"/>
</dbReference>
<dbReference type="AlphaFoldDB" id="A0A2S2QZ99"/>
<dbReference type="EMBL" id="GGMS01013842">
    <property type="protein sequence ID" value="MBY83045.1"/>
    <property type="molecule type" value="Transcribed_RNA"/>
</dbReference>